<name>A0ABD2MQ52_9CUCU</name>
<sequence>MFSYILVSVLSINFITCEHTQKNEPLVVTDYIERNEIHQARSKCEVKHSAFLNKTSFSGYFRVNKYFKSHMFFWFFPAEESYEKAPIVLWLQGGPGDTALISLFYENGPFTIKNNHTLVPNEYSWTKMVSIIYVDNPVGTGFSFTEGGYCKNQTQIGEELYGALQQFFTLFPELIKNDFFISGVSYGGKYAMAIGHTIHRRNPTATLKINLRGISCGNALIDPEHEINYGEYFYQLGLIDFNTKEKMRKLELEASSMIRQQKYQLGLWYISEVILSTDSLFWKSSGFESTLYNLLYWNYTVNFTDIQNFISKSNIRMALHVGNQTFHEGFKVMDNLLDELMISVVPWMVDLLGHYKVLVYNGQMDLMVPYPITVNYLRHLNFSGAEEYKNAQRFQWRIDGDIAGYVKQSGNLTEVLVRNAGHMAIHDQPAWLYDLFDKFFHNKSYY</sequence>
<dbReference type="GO" id="GO:0004180">
    <property type="term" value="F:carboxypeptidase activity"/>
    <property type="evidence" value="ECO:0007669"/>
    <property type="project" value="UniProtKB-KW"/>
</dbReference>
<feature type="chain" id="PRO_5044759653" description="Carboxypeptidase" evidence="7">
    <location>
        <begin position="18"/>
        <end position="446"/>
    </location>
</feature>
<dbReference type="PANTHER" id="PTHR11802:SF472">
    <property type="entry name" value="SERINE CARBOXYPEPTIDASE CPVL-RELATED"/>
    <property type="match status" value="1"/>
</dbReference>
<accession>A0ABD2MQ52</accession>
<dbReference type="SUPFAM" id="SSF53474">
    <property type="entry name" value="alpha/beta-Hydrolases"/>
    <property type="match status" value="1"/>
</dbReference>
<keyword evidence="3" id="KW-0645">Protease</keyword>
<dbReference type="PANTHER" id="PTHR11802">
    <property type="entry name" value="SERINE PROTEASE FAMILY S10 SERINE CARBOXYPEPTIDASE"/>
    <property type="match status" value="1"/>
</dbReference>
<evidence type="ECO:0000256" key="6">
    <source>
        <dbReference type="ARBA" id="ARBA00023180"/>
    </source>
</evidence>
<dbReference type="Pfam" id="PF00450">
    <property type="entry name" value="Peptidase_S10"/>
    <property type="match status" value="1"/>
</dbReference>
<evidence type="ECO:0000256" key="4">
    <source>
        <dbReference type="ARBA" id="ARBA00022729"/>
    </source>
</evidence>
<dbReference type="GO" id="GO:0006508">
    <property type="term" value="P:proteolysis"/>
    <property type="evidence" value="ECO:0007669"/>
    <property type="project" value="UniProtKB-KW"/>
</dbReference>
<dbReference type="Proteomes" id="UP001516400">
    <property type="component" value="Unassembled WGS sequence"/>
</dbReference>
<keyword evidence="5" id="KW-0378">Hydrolase</keyword>
<proteinExistence type="inferred from homology"/>
<dbReference type="EMBL" id="JABFTP020000021">
    <property type="protein sequence ID" value="KAL3268533.1"/>
    <property type="molecule type" value="Genomic_DNA"/>
</dbReference>
<evidence type="ECO:0000256" key="1">
    <source>
        <dbReference type="ARBA" id="ARBA00009431"/>
    </source>
</evidence>
<organism evidence="8 9">
    <name type="scientific">Cryptolaemus montrouzieri</name>
    <dbReference type="NCBI Taxonomy" id="559131"/>
    <lineage>
        <taxon>Eukaryota</taxon>
        <taxon>Metazoa</taxon>
        <taxon>Ecdysozoa</taxon>
        <taxon>Arthropoda</taxon>
        <taxon>Hexapoda</taxon>
        <taxon>Insecta</taxon>
        <taxon>Pterygota</taxon>
        <taxon>Neoptera</taxon>
        <taxon>Endopterygota</taxon>
        <taxon>Coleoptera</taxon>
        <taxon>Polyphaga</taxon>
        <taxon>Cucujiformia</taxon>
        <taxon>Coccinelloidea</taxon>
        <taxon>Coccinellidae</taxon>
        <taxon>Scymninae</taxon>
        <taxon>Scymnini</taxon>
        <taxon>Cryptolaemus</taxon>
    </lineage>
</organism>
<dbReference type="InterPro" id="IPR029058">
    <property type="entry name" value="AB_hydrolase_fold"/>
</dbReference>
<evidence type="ECO:0000256" key="2">
    <source>
        <dbReference type="ARBA" id="ARBA00022645"/>
    </source>
</evidence>
<reference evidence="8 9" key="1">
    <citation type="journal article" date="2021" name="BMC Biol.">
        <title>Horizontally acquired antibacterial genes associated with adaptive radiation of ladybird beetles.</title>
        <authorList>
            <person name="Li H.S."/>
            <person name="Tang X.F."/>
            <person name="Huang Y.H."/>
            <person name="Xu Z.Y."/>
            <person name="Chen M.L."/>
            <person name="Du X.Y."/>
            <person name="Qiu B.Y."/>
            <person name="Chen P.T."/>
            <person name="Zhang W."/>
            <person name="Slipinski A."/>
            <person name="Escalona H.E."/>
            <person name="Waterhouse R.M."/>
            <person name="Zwick A."/>
            <person name="Pang H."/>
        </authorList>
    </citation>
    <scope>NUCLEOTIDE SEQUENCE [LARGE SCALE GENOMIC DNA]</scope>
    <source>
        <strain evidence="8">SYSU2018</strain>
    </source>
</reference>
<evidence type="ECO:0008006" key="10">
    <source>
        <dbReference type="Google" id="ProtNLM"/>
    </source>
</evidence>
<dbReference type="Gene3D" id="3.40.50.1820">
    <property type="entry name" value="alpha/beta hydrolase"/>
    <property type="match status" value="1"/>
</dbReference>
<evidence type="ECO:0000313" key="8">
    <source>
        <dbReference type="EMBL" id="KAL3268533.1"/>
    </source>
</evidence>
<keyword evidence="4 7" id="KW-0732">Signal</keyword>
<protein>
    <recommendedName>
        <fullName evidence="10">Carboxypeptidase</fullName>
    </recommendedName>
</protein>
<dbReference type="PRINTS" id="PR00724">
    <property type="entry name" value="CRBOXYPTASEC"/>
</dbReference>
<evidence type="ECO:0000256" key="3">
    <source>
        <dbReference type="ARBA" id="ARBA00022670"/>
    </source>
</evidence>
<comment type="similarity">
    <text evidence="1">Belongs to the peptidase S10 family.</text>
</comment>
<keyword evidence="9" id="KW-1185">Reference proteome</keyword>
<gene>
    <name evidence="8" type="ORF">HHI36_007642</name>
</gene>
<evidence type="ECO:0000256" key="5">
    <source>
        <dbReference type="ARBA" id="ARBA00022801"/>
    </source>
</evidence>
<evidence type="ECO:0000256" key="7">
    <source>
        <dbReference type="SAM" id="SignalP"/>
    </source>
</evidence>
<keyword evidence="2" id="KW-0121">Carboxypeptidase</keyword>
<evidence type="ECO:0000313" key="9">
    <source>
        <dbReference type="Proteomes" id="UP001516400"/>
    </source>
</evidence>
<comment type="caution">
    <text evidence="8">The sequence shown here is derived from an EMBL/GenBank/DDBJ whole genome shotgun (WGS) entry which is preliminary data.</text>
</comment>
<dbReference type="InterPro" id="IPR001563">
    <property type="entry name" value="Peptidase_S10"/>
</dbReference>
<feature type="signal peptide" evidence="7">
    <location>
        <begin position="1"/>
        <end position="17"/>
    </location>
</feature>
<dbReference type="AlphaFoldDB" id="A0ABD2MQ52"/>
<keyword evidence="6" id="KW-0325">Glycoprotein</keyword>